<organism evidence="2 3">
    <name type="scientific">Tritrichomonas foetus</name>
    <dbReference type="NCBI Taxonomy" id="1144522"/>
    <lineage>
        <taxon>Eukaryota</taxon>
        <taxon>Metamonada</taxon>
        <taxon>Parabasalia</taxon>
        <taxon>Tritrichomonadida</taxon>
        <taxon>Tritrichomonadidae</taxon>
        <taxon>Tritrichomonas</taxon>
    </lineage>
</organism>
<gene>
    <name evidence="2" type="ORF">TRFO_38852</name>
</gene>
<evidence type="ECO:0000313" key="2">
    <source>
        <dbReference type="EMBL" id="OHS94964.1"/>
    </source>
</evidence>
<feature type="domain" description="Protein kinase" evidence="1">
    <location>
        <begin position="1"/>
        <end position="262"/>
    </location>
</feature>
<dbReference type="Proteomes" id="UP000179807">
    <property type="component" value="Unassembled WGS sequence"/>
</dbReference>
<accession>A0A1J4JCG6</accession>
<dbReference type="GO" id="GO:0005524">
    <property type="term" value="F:ATP binding"/>
    <property type="evidence" value="ECO:0007669"/>
    <property type="project" value="InterPro"/>
</dbReference>
<dbReference type="EMBL" id="MLAK01001275">
    <property type="protein sequence ID" value="OHS94964.1"/>
    <property type="molecule type" value="Genomic_DNA"/>
</dbReference>
<comment type="caution">
    <text evidence="2">The sequence shown here is derived from an EMBL/GenBank/DDBJ whole genome shotgun (WGS) entry which is preliminary data.</text>
</comment>
<dbReference type="RefSeq" id="XP_068348101.1">
    <property type="nucleotide sequence ID" value="XM_068512290.1"/>
</dbReference>
<keyword evidence="3" id="KW-1185">Reference proteome</keyword>
<reference evidence="2" key="1">
    <citation type="submission" date="2016-10" db="EMBL/GenBank/DDBJ databases">
        <authorList>
            <person name="Benchimol M."/>
            <person name="Almeida L.G."/>
            <person name="Vasconcelos A.T."/>
            <person name="Perreira-Neves A."/>
            <person name="Rosa I.A."/>
            <person name="Tasca T."/>
            <person name="Bogo M.R."/>
            <person name="de Souza W."/>
        </authorList>
    </citation>
    <scope>NUCLEOTIDE SEQUENCE [LARGE SCALE GENOMIC DNA]</scope>
    <source>
        <strain evidence="2">K</strain>
    </source>
</reference>
<dbReference type="InterPro" id="IPR011009">
    <property type="entry name" value="Kinase-like_dom_sf"/>
</dbReference>
<sequence>MENENMKLHFSFDGISEISMKPTKNSIFEKEIFLGDLNSPYIYQYQEKNGEYYIPCPPYLSLFEFLNHHKEEEISFTQKMLWIESIIESIKSIHQNNMYHGNLSSKAFFVDEQKQIRLGRIYEMAERNIRLSSIDQLPQYYFSPEIRQNQEDFVRQTKENIIIQQQNDMYAIGVLLYEIFFDDPIRSSQERNKNPSWLLDLLNICRNKDNFNENNLNGELHKFLEKTCEKYIIQYKDTNPNCSIPNGNIPNCSILNGNDPNLDFTNLLKLLIISHKQRIDIVTLANYFAFYKQLYVSIDHQLLNPQNLLFTNENDPIDIIIMNEITINDDFVSLNVLSSYINTFAFLPMFQYQLNQNNVLTFLENGKLYSLFNEDKDKSYDGFYLTSLSDLLQNKMAFAECMKIFSTQKYSTLQYWLISIAGQIMQYNRENLFFSDIEQSIFVRLSNFEPYFHLQLIPTYQTIQKTRENSIQIQSFGDFMEKLLNFFSGNKGYQFQQDENLNSKIQELIKDCKKTQKKSFYLIYKLLENIPICSESNCFAYKSYLVKKETNFNDLCFLNTYLDSTNFPALNKLLQDIVENSLIFSNVTPRKEFIFNLFYMLKTGISYQLHKDLNTNGNNENYNNENNNYVANNNENDDANSNEYTINPYFQFLIDLRNFILYDLTLEITISNIKILLQTDDYDYENMEEVRYISELKNQIQAYNECTKTRPISYDATIDGLDPRSIKSYLTTVQNIRIKQLYHNLTLSVENDQNKELIDDVKKFAKQNKIQYEQNNNDKSITLKFVPELDSK</sequence>
<dbReference type="VEuPathDB" id="TrichDB:TRFO_38852"/>
<name>A0A1J4JCG6_9EUKA</name>
<dbReference type="InterPro" id="IPR001245">
    <property type="entry name" value="Ser-Thr/Tyr_kinase_cat_dom"/>
</dbReference>
<dbReference type="InterPro" id="IPR000719">
    <property type="entry name" value="Prot_kinase_dom"/>
</dbReference>
<evidence type="ECO:0000259" key="1">
    <source>
        <dbReference type="PROSITE" id="PS50011"/>
    </source>
</evidence>
<proteinExistence type="predicted"/>
<dbReference type="Gene3D" id="1.10.510.10">
    <property type="entry name" value="Transferase(Phosphotransferase) domain 1"/>
    <property type="match status" value="1"/>
</dbReference>
<dbReference type="GeneID" id="94846994"/>
<dbReference type="GO" id="GO:0004672">
    <property type="term" value="F:protein kinase activity"/>
    <property type="evidence" value="ECO:0007669"/>
    <property type="project" value="InterPro"/>
</dbReference>
<dbReference type="Pfam" id="PF07714">
    <property type="entry name" value="PK_Tyr_Ser-Thr"/>
    <property type="match status" value="1"/>
</dbReference>
<protein>
    <recommendedName>
        <fullName evidence="1">Protein kinase domain-containing protein</fullName>
    </recommendedName>
</protein>
<dbReference type="SUPFAM" id="SSF56112">
    <property type="entry name" value="Protein kinase-like (PK-like)"/>
    <property type="match status" value="1"/>
</dbReference>
<dbReference type="PROSITE" id="PS50011">
    <property type="entry name" value="PROTEIN_KINASE_DOM"/>
    <property type="match status" value="1"/>
</dbReference>
<dbReference type="AlphaFoldDB" id="A0A1J4JCG6"/>
<evidence type="ECO:0000313" key="3">
    <source>
        <dbReference type="Proteomes" id="UP000179807"/>
    </source>
</evidence>